<dbReference type="EMBL" id="CP042305">
    <property type="protein sequence ID" value="QDZ15496.1"/>
    <property type="molecule type" value="Genomic_DNA"/>
</dbReference>
<reference evidence="2 3" key="1">
    <citation type="submission" date="2019-07" db="EMBL/GenBank/DDBJ databases">
        <title>Full genome sequence of Humibacter sp. WJ7-1.</title>
        <authorList>
            <person name="Im W.-T."/>
        </authorList>
    </citation>
    <scope>NUCLEOTIDE SEQUENCE [LARGE SCALE GENOMIC DNA]</scope>
    <source>
        <strain evidence="2 3">WJ7-1</strain>
    </source>
</reference>
<dbReference type="GO" id="GO:0004497">
    <property type="term" value="F:monooxygenase activity"/>
    <property type="evidence" value="ECO:0007669"/>
    <property type="project" value="UniProtKB-KW"/>
</dbReference>
<accession>A0A5B8M5C0</accession>
<name>A0A5B8M5C0_9MICO</name>
<sequence>MTHALIVGAGIAGDTLAVFLARDGWQVTVVELAPSLRTGGQTVDLRGDSREVLVDLGLIDSASAHLISQRGIAWIRADGSRLAEMPVEAFDGQGLISKEELLRSDLAAVLHRAAKDAGVKHRFGDTIEEIVDGADGVDVRFRSGGRQRFALVVGADGAHSRTRGIHFGPESRYRKPLGLAHAWFTLREQADTPALDGWALSYNEPGRRGLTARPGHPGHQEIGMTFAAEDVPRDREAQLAVLDDAFAGVGWRADEFLAAARIAPDFALDTYDQIRMDQAWSKGRVVLIGDAAWCTSPLSGLGTALALVGASRLADSLRRHDVRDIPAAARVAAAFESFESAMRPRATAAQKLLPGRIGMVAPKTTFAIRLNAFVMRALQARVLVPLVALLASGRGHHGPALAEARA</sequence>
<dbReference type="RefSeq" id="WP_146321434.1">
    <property type="nucleotide sequence ID" value="NZ_CP042305.1"/>
</dbReference>
<dbReference type="GO" id="GO:0071949">
    <property type="term" value="F:FAD binding"/>
    <property type="evidence" value="ECO:0007669"/>
    <property type="project" value="InterPro"/>
</dbReference>
<keyword evidence="2" id="KW-0503">Monooxygenase</keyword>
<dbReference type="InterPro" id="IPR002938">
    <property type="entry name" value="FAD-bd"/>
</dbReference>
<feature type="domain" description="FAD-binding" evidence="1">
    <location>
        <begin position="2"/>
        <end position="317"/>
    </location>
</feature>
<keyword evidence="3" id="KW-1185">Reference proteome</keyword>
<dbReference type="PANTHER" id="PTHR46865:SF2">
    <property type="entry name" value="MONOOXYGENASE"/>
    <property type="match status" value="1"/>
</dbReference>
<dbReference type="PRINTS" id="PR00420">
    <property type="entry name" value="RNGMNOXGNASE"/>
</dbReference>
<evidence type="ECO:0000259" key="1">
    <source>
        <dbReference type="Pfam" id="PF01494"/>
    </source>
</evidence>
<dbReference type="PANTHER" id="PTHR46865">
    <property type="entry name" value="OXIDOREDUCTASE-RELATED"/>
    <property type="match status" value="1"/>
</dbReference>
<dbReference type="InterPro" id="IPR036188">
    <property type="entry name" value="FAD/NAD-bd_sf"/>
</dbReference>
<proteinExistence type="predicted"/>
<gene>
    <name evidence="2" type="ORF">FPZ11_12650</name>
</gene>
<keyword evidence="2" id="KW-0560">Oxidoreductase</keyword>
<dbReference type="Gene3D" id="3.30.9.10">
    <property type="entry name" value="D-Amino Acid Oxidase, subunit A, domain 2"/>
    <property type="match status" value="1"/>
</dbReference>
<dbReference type="SUPFAM" id="SSF51905">
    <property type="entry name" value="FAD/NAD(P)-binding domain"/>
    <property type="match status" value="1"/>
</dbReference>
<evidence type="ECO:0000313" key="3">
    <source>
        <dbReference type="Proteomes" id="UP000320216"/>
    </source>
</evidence>
<organism evidence="2 3">
    <name type="scientific">Humibacter ginsenosidimutans</name>
    <dbReference type="NCBI Taxonomy" id="2599293"/>
    <lineage>
        <taxon>Bacteria</taxon>
        <taxon>Bacillati</taxon>
        <taxon>Actinomycetota</taxon>
        <taxon>Actinomycetes</taxon>
        <taxon>Micrococcales</taxon>
        <taxon>Microbacteriaceae</taxon>
        <taxon>Humibacter</taxon>
    </lineage>
</organism>
<dbReference type="Gene3D" id="3.50.50.60">
    <property type="entry name" value="FAD/NAD(P)-binding domain"/>
    <property type="match status" value="1"/>
</dbReference>
<dbReference type="InterPro" id="IPR051704">
    <property type="entry name" value="FAD_aromatic-hydroxylase"/>
</dbReference>
<protein>
    <submittedName>
        <fullName evidence="2">FAD-binding monooxygenase</fullName>
    </submittedName>
</protein>
<evidence type="ECO:0000313" key="2">
    <source>
        <dbReference type="EMBL" id="QDZ15496.1"/>
    </source>
</evidence>
<dbReference type="AlphaFoldDB" id="A0A5B8M5C0"/>
<dbReference type="KEGG" id="huw:FPZ11_12650"/>
<dbReference type="OrthoDB" id="3356051at2"/>
<dbReference type="Pfam" id="PF01494">
    <property type="entry name" value="FAD_binding_3"/>
    <property type="match status" value="1"/>
</dbReference>
<dbReference type="Proteomes" id="UP000320216">
    <property type="component" value="Chromosome"/>
</dbReference>